<dbReference type="EMBL" id="LYOZ01000010">
    <property type="protein sequence ID" value="OCH98582.1"/>
    <property type="molecule type" value="Genomic_DNA"/>
</dbReference>
<dbReference type="RefSeq" id="WP_065620624.1">
    <property type="nucleotide sequence ID" value="NZ_LYOZ01000010.1"/>
</dbReference>
<evidence type="ECO:0000259" key="2">
    <source>
        <dbReference type="Pfam" id="PF07992"/>
    </source>
</evidence>
<dbReference type="Pfam" id="PF07992">
    <property type="entry name" value="Pyr_redox_2"/>
    <property type="match status" value="1"/>
</dbReference>
<evidence type="ECO:0000256" key="1">
    <source>
        <dbReference type="SAM" id="Coils"/>
    </source>
</evidence>
<dbReference type="InterPro" id="IPR023753">
    <property type="entry name" value="FAD/NAD-binding_dom"/>
</dbReference>
<protein>
    <recommendedName>
        <fullName evidence="2">FAD/NAD(P)-binding domain-containing protein</fullName>
    </recommendedName>
</protein>
<evidence type="ECO:0000313" key="3">
    <source>
        <dbReference type="EMBL" id="OCH98582.1"/>
    </source>
</evidence>
<organism evidence="3 4">
    <name type="scientific">Legionella jamestowniensis</name>
    <dbReference type="NCBI Taxonomy" id="455"/>
    <lineage>
        <taxon>Bacteria</taxon>
        <taxon>Pseudomonadati</taxon>
        <taxon>Pseudomonadota</taxon>
        <taxon>Gammaproteobacteria</taxon>
        <taxon>Legionellales</taxon>
        <taxon>Legionellaceae</taxon>
        <taxon>Legionella</taxon>
    </lineage>
</organism>
<feature type="domain" description="FAD/NAD(P)-binding" evidence="2">
    <location>
        <begin position="13"/>
        <end position="158"/>
    </location>
</feature>
<gene>
    <name evidence="3" type="ORF">A8135_00630</name>
</gene>
<sequence>MRNKFNEEDAAADVAIVGLGPGGLSAALEIAHQGKEVLVFTNREHYIRGQRLILTREAEQFLLKHFDHQNPLDVTFWKKYGLEKTLQTKDIEKYLYRKLSKLPNVTIVKVPKNSDHAIQKITHGAEGNADCLVLNNNEKYYFHNLLGADGAWHSTANLVADCFKQPIEYELATSQERHPYHAVVQLKLKSNVNPNKKQFQTDVINEMQFLASQGWQESYSPKYYIFTNAACTKFYFAGEIPQQIFAASTPEQTELLKKWASSFIKKHYGFDEEHLEYRESKNTPAKDKLQTTVFSMTIEVCKTAVLNLSNGVFAQIGDARRPPNYNLAHGVNDAIIGGLLFAKAMSSTPFAEESFKKSLKDMDDAIENKMQEIKLTRKDAKEKAKKKLIDAIDNLLLRLQSNSENTPLSISKLELAKQIFETTGQLAVMYDALNEIKPIIENAQNVSIFYWAYTLINCCANSEAHLKTTGFKEVINTLESFLQEKQPSSL</sequence>
<keyword evidence="4" id="KW-1185">Reference proteome</keyword>
<dbReference type="Gene3D" id="3.50.50.60">
    <property type="entry name" value="FAD/NAD(P)-binding domain"/>
    <property type="match status" value="1"/>
</dbReference>
<comment type="caution">
    <text evidence="3">The sequence shown here is derived from an EMBL/GenBank/DDBJ whole genome shotgun (WGS) entry which is preliminary data.</text>
</comment>
<keyword evidence="1" id="KW-0175">Coiled coil</keyword>
<evidence type="ECO:0000313" key="4">
    <source>
        <dbReference type="Proteomes" id="UP000093336"/>
    </source>
</evidence>
<name>A0ABX2XVB3_9GAMM</name>
<dbReference type="Proteomes" id="UP000093336">
    <property type="component" value="Unassembled WGS sequence"/>
</dbReference>
<accession>A0ABX2XVB3</accession>
<dbReference type="SUPFAM" id="SSF51905">
    <property type="entry name" value="FAD/NAD(P)-binding domain"/>
    <property type="match status" value="1"/>
</dbReference>
<feature type="coiled-coil region" evidence="1">
    <location>
        <begin position="359"/>
        <end position="398"/>
    </location>
</feature>
<proteinExistence type="predicted"/>
<reference evidence="3 4" key="1">
    <citation type="submission" date="2016-05" db="EMBL/GenBank/DDBJ databases">
        <authorList>
            <person name="Prochazka B."/>
            <person name="Indra A."/>
            <person name="Hasenberger P."/>
            <person name="Blaschitz M."/>
            <person name="Wagner L."/>
            <person name="Wewalka G."/>
            <person name="Sorschag S."/>
            <person name="Schmid D."/>
            <person name="Ruppitsch W."/>
        </authorList>
    </citation>
    <scope>NUCLEOTIDE SEQUENCE [LARGE SCALE GENOMIC DNA]</scope>
    <source>
        <strain evidence="3 4">974010_12</strain>
    </source>
</reference>
<dbReference type="InterPro" id="IPR036188">
    <property type="entry name" value="FAD/NAD-bd_sf"/>
</dbReference>